<feature type="binding site" evidence="7">
    <location>
        <position position="144"/>
    </location>
    <ligand>
        <name>substrate</name>
    </ligand>
</feature>
<evidence type="ECO:0000256" key="1">
    <source>
        <dbReference type="ARBA" id="ARBA00010716"/>
    </source>
</evidence>
<feature type="binding site" evidence="7">
    <location>
        <begin position="221"/>
        <end position="222"/>
    </location>
    <ligand>
        <name>substrate</name>
    </ligand>
</feature>
<dbReference type="Proteomes" id="UP000265614">
    <property type="component" value="Unassembled WGS sequence"/>
</dbReference>
<dbReference type="Gene3D" id="2.30.40.10">
    <property type="entry name" value="Urease, subunit C, domain 1"/>
    <property type="match status" value="1"/>
</dbReference>
<evidence type="ECO:0000256" key="8">
    <source>
        <dbReference type="PIRSR" id="PIRSR038994-3"/>
    </source>
</evidence>
<dbReference type="InterPro" id="IPR011059">
    <property type="entry name" value="Metal-dep_hydrolase_composite"/>
</dbReference>
<evidence type="ECO:0000313" key="12">
    <source>
        <dbReference type="Proteomes" id="UP000265614"/>
    </source>
</evidence>
<feature type="compositionally biased region" description="Low complexity" evidence="9">
    <location>
        <begin position="386"/>
        <end position="409"/>
    </location>
</feature>
<feature type="binding site" evidence="8">
    <location>
        <position position="218"/>
    </location>
    <ligand>
        <name>Zn(2+)</name>
        <dbReference type="ChEBI" id="CHEBI:29105"/>
    </ligand>
</feature>
<name>A0A3A3Z1W2_9ACTN</name>
<dbReference type="InterPro" id="IPR006680">
    <property type="entry name" value="Amidohydro-rel"/>
</dbReference>
<evidence type="ECO:0000256" key="3">
    <source>
        <dbReference type="ARBA" id="ARBA00022801"/>
    </source>
</evidence>
<dbReference type="GO" id="GO:0006046">
    <property type="term" value="P:N-acetylglucosamine catabolic process"/>
    <property type="evidence" value="ECO:0007669"/>
    <property type="project" value="TreeGrafter"/>
</dbReference>
<dbReference type="OrthoDB" id="9776488at2"/>
<dbReference type="Gene3D" id="3.20.20.140">
    <property type="entry name" value="Metal-dependent hydrolases"/>
    <property type="match status" value="1"/>
</dbReference>
<dbReference type="PANTHER" id="PTHR11113">
    <property type="entry name" value="N-ACETYLGLUCOSAMINE-6-PHOSPHATE DEACETYLASE"/>
    <property type="match status" value="1"/>
</dbReference>
<evidence type="ECO:0000256" key="9">
    <source>
        <dbReference type="SAM" id="MobiDB-lite"/>
    </source>
</evidence>
<feature type="domain" description="Amidohydrolase-related" evidence="10">
    <location>
        <begin position="49"/>
        <end position="383"/>
    </location>
</feature>
<dbReference type="PIRSF" id="PIRSF038994">
    <property type="entry name" value="NagA"/>
    <property type="match status" value="1"/>
</dbReference>
<comment type="similarity">
    <text evidence="1 5">Belongs to the metallo-dependent hydrolases superfamily. NagA family.</text>
</comment>
<dbReference type="GO" id="GO:0046872">
    <property type="term" value="F:metal ion binding"/>
    <property type="evidence" value="ECO:0007669"/>
    <property type="project" value="UniProtKB-KW"/>
</dbReference>
<keyword evidence="2 8" id="KW-0479">Metal-binding</keyword>
<feature type="region of interest" description="Disordered" evidence="9">
    <location>
        <begin position="385"/>
        <end position="409"/>
    </location>
</feature>
<dbReference type="NCBIfam" id="TIGR00221">
    <property type="entry name" value="nagA"/>
    <property type="match status" value="1"/>
</dbReference>
<accession>A0A3A3Z1W2</accession>
<comment type="cofactor">
    <cofactor evidence="8">
        <name>a divalent metal cation</name>
        <dbReference type="ChEBI" id="CHEBI:60240"/>
    </cofactor>
    <text evidence="8">Binds 1 divalent metal cation per subunit.</text>
</comment>
<dbReference type="SUPFAM" id="SSF51556">
    <property type="entry name" value="Metallo-dependent hydrolases"/>
    <property type="match status" value="1"/>
</dbReference>
<feature type="binding site" evidence="8">
    <location>
        <position position="133"/>
    </location>
    <ligand>
        <name>Zn(2+)</name>
        <dbReference type="ChEBI" id="CHEBI:29105"/>
    </ligand>
</feature>
<feature type="binding site" evidence="7">
    <location>
        <position position="229"/>
    </location>
    <ligand>
        <name>substrate</name>
    </ligand>
</feature>
<dbReference type="Pfam" id="PF01979">
    <property type="entry name" value="Amidohydro_1"/>
    <property type="match status" value="1"/>
</dbReference>
<dbReference type="CDD" id="cd00854">
    <property type="entry name" value="NagA"/>
    <property type="match status" value="1"/>
</dbReference>
<proteinExistence type="inferred from homology"/>
<dbReference type="PANTHER" id="PTHR11113:SF14">
    <property type="entry name" value="N-ACETYLGLUCOSAMINE-6-PHOSPHATE DEACETYLASE"/>
    <property type="match status" value="1"/>
</dbReference>
<evidence type="ECO:0000259" key="10">
    <source>
        <dbReference type="Pfam" id="PF01979"/>
    </source>
</evidence>
<reference evidence="11 12" key="1">
    <citation type="submission" date="2018-09" db="EMBL/GenBank/DDBJ databases">
        <title>YIM 75000 draft genome.</title>
        <authorList>
            <person name="Tang S."/>
            <person name="Feng Y."/>
        </authorList>
    </citation>
    <scope>NUCLEOTIDE SEQUENCE [LARGE SCALE GENOMIC DNA]</scope>
    <source>
        <strain evidence="11 12">YIM 75000</strain>
    </source>
</reference>
<evidence type="ECO:0000256" key="4">
    <source>
        <dbReference type="ARBA" id="ARBA00023277"/>
    </source>
</evidence>
<evidence type="ECO:0000256" key="7">
    <source>
        <dbReference type="PIRSR" id="PIRSR038994-2"/>
    </source>
</evidence>
<evidence type="ECO:0000313" key="11">
    <source>
        <dbReference type="EMBL" id="RJK96537.1"/>
    </source>
</evidence>
<dbReference type="InterPro" id="IPR003764">
    <property type="entry name" value="GlcNAc_6-P_deAcase"/>
</dbReference>
<evidence type="ECO:0000256" key="5">
    <source>
        <dbReference type="PIRNR" id="PIRNR038994"/>
    </source>
</evidence>
<protein>
    <submittedName>
        <fullName evidence="11">N-acetylglucosamine-6-phosphate deacetylase</fullName>
        <ecNumber evidence="11">3.5.1.25</ecNumber>
    </submittedName>
</protein>
<feature type="binding site" evidence="7">
    <location>
        <position position="253"/>
    </location>
    <ligand>
        <name>substrate</name>
    </ligand>
</feature>
<dbReference type="EMBL" id="QZEZ01000003">
    <property type="protein sequence ID" value="RJK96537.1"/>
    <property type="molecule type" value="Genomic_DNA"/>
</dbReference>
<dbReference type="SUPFAM" id="SSF51338">
    <property type="entry name" value="Composite domain of metallo-dependent hydrolases"/>
    <property type="match status" value="1"/>
</dbReference>
<dbReference type="GO" id="GO:0008448">
    <property type="term" value="F:N-acetylglucosamine-6-phosphate deacetylase activity"/>
    <property type="evidence" value="ECO:0007669"/>
    <property type="project" value="UniProtKB-EC"/>
</dbReference>
<feature type="binding site" evidence="7">
    <location>
        <begin position="313"/>
        <end position="315"/>
    </location>
    <ligand>
        <name>substrate</name>
    </ligand>
</feature>
<feature type="active site" description="Proton donor/acceptor" evidence="6">
    <location>
        <position position="275"/>
    </location>
</feature>
<dbReference type="AlphaFoldDB" id="A0A3A3Z1W2"/>
<gene>
    <name evidence="11" type="primary">nagA</name>
    <name evidence="11" type="ORF">D5H78_08970</name>
</gene>
<keyword evidence="4 5" id="KW-0119">Carbohydrate metabolism</keyword>
<comment type="caution">
    <text evidence="11">The sequence shown here is derived from an EMBL/GenBank/DDBJ whole genome shotgun (WGS) entry which is preliminary data.</text>
</comment>
<organism evidence="11 12">
    <name type="scientific">Vallicoccus soli</name>
    <dbReference type="NCBI Taxonomy" id="2339232"/>
    <lineage>
        <taxon>Bacteria</taxon>
        <taxon>Bacillati</taxon>
        <taxon>Actinomycetota</taxon>
        <taxon>Actinomycetes</taxon>
        <taxon>Motilibacterales</taxon>
        <taxon>Vallicoccaceae</taxon>
        <taxon>Vallicoccus</taxon>
    </lineage>
</organism>
<feature type="binding site" evidence="8">
    <location>
        <position position="197"/>
    </location>
    <ligand>
        <name>Zn(2+)</name>
        <dbReference type="ChEBI" id="CHEBI:29105"/>
    </ligand>
</feature>
<sequence>MEDVTLVDAVGERTSPGWVRLRGGLVEEVGTGRDPHPSTRRVPLAGHRLAPGFVDQHVHGGDGAEVNVADPADLPAALARITAFHARHGTTGLLATTVSDTHERLTALVRGISAAREDGGRPSGARVLGAHLEGPYLSPARCGAQDPAVLRPADPAELEELLEPGAVRLVTLAPELPGAEKAVRRLVEAGVVASLGHTDADHATAGEAFGWGMASVTHLFNAMPGLHHRRPGPVAAALERPDVTVELVADGVHVHPSVLRLAFAAAPGRVALVTDAMAAAGLPDGDYALGGLRVRREGRRVVLVGEDGAPGAIAGSVLTMRDAVACAVGAGVPVADALAAASATPARLLGLPHAGRVAPGAPADLVVLDDALEVRLTLVGGHPVHDPGGLLAATTTGPTGTDPSGSDDR</sequence>
<keyword evidence="3 5" id="KW-0378">Hydrolase</keyword>
<evidence type="ECO:0000256" key="6">
    <source>
        <dbReference type="PIRSR" id="PIRSR038994-1"/>
    </source>
</evidence>
<dbReference type="InterPro" id="IPR032466">
    <property type="entry name" value="Metal_Hydrolase"/>
</dbReference>
<evidence type="ECO:0000256" key="2">
    <source>
        <dbReference type="ARBA" id="ARBA00022723"/>
    </source>
</evidence>
<keyword evidence="12" id="KW-1185">Reference proteome</keyword>
<dbReference type="EC" id="3.5.1.25" evidence="11"/>